<dbReference type="OrthoDB" id="1105204at2759"/>
<proteinExistence type="predicted"/>
<name>A0A9D3ZH49_9ROSI</name>
<protein>
    <submittedName>
        <fullName evidence="1">Uncharacterized protein</fullName>
    </submittedName>
</protein>
<dbReference type="AlphaFoldDB" id="A0A9D3ZH49"/>
<gene>
    <name evidence="1" type="ORF">J1N35_045524</name>
</gene>
<reference evidence="1 2" key="1">
    <citation type="journal article" date="2021" name="Plant Biotechnol. J.">
        <title>Multi-omics assisted identification of the key and species-specific regulatory components of drought-tolerant mechanisms in Gossypium stocksii.</title>
        <authorList>
            <person name="Yu D."/>
            <person name="Ke L."/>
            <person name="Zhang D."/>
            <person name="Wu Y."/>
            <person name="Sun Y."/>
            <person name="Mei J."/>
            <person name="Sun J."/>
            <person name="Sun Y."/>
        </authorList>
    </citation>
    <scope>NUCLEOTIDE SEQUENCE [LARGE SCALE GENOMIC DNA]</scope>
    <source>
        <strain evidence="2">cv. E1</strain>
        <tissue evidence="1">Leaf</tissue>
    </source>
</reference>
<sequence>MQLPFSQSYSWSWKKLLKLREVALKVITLPTDIAVPQGCFVMKKVWNELRSKAVKVHHGGDLDGFVEQMVLQLCHELR</sequence>
<evidence type="ECO:0000313" key="2">
    <source>
        <dbReference type="Proteomes" id="UP000828251"/>
    </source>
</evidence>
<accession>A0A9D3ZH49</accession>
<keyword evidence="2" id="KW-1185">Reference proteome</keyword>
<dbReference type="Proteomes" id="UP000828251">
    <property type="component" value="Unassembled WGS sequence"/>
</dbReference>
<organism evidence="1 2">
    <name type="scientific">Gossypium stocksii</name>
    <dbReference type="NCBI Taxonomy" id="47602"/>
    <lineage>
        <taxon>Eukaryota</taxon>
        <taxon>Viridiplantae</taxon>
        <taxon>Streptophyta</taxon>
        <taxon>Embryophyta</taxon>
        <taxon>Tracheophyta</taxon>
        <taxon>Spermatophyta</taxon>
        <taxon>Magnoliopsida</taxon>
        <taxon>eudicotyledons</taxon>
        <taxon>Gunneridae</taxon>
        <taxon>Pentapetalae</taxon>
        <taxon>rosids</taxon>
        <taxon>malvids</taxon>
        <taxon>Malvales</taxon>
        <taxon>Malvaceae</taxon>
        <taxon>Malvoideae</taxon>
        <taxon>Gossypium</taxon>
    </lineage>
</organism>
<evidence type="ECO:0000313" key="1">
    <source>
        <dbReference type="EMBL" id="KAH1033350.1"/>
    </source>
</evidence>
<dbReference type="EMBL" id="JAIQCV010000013">
    <property type="protein sequence ID" value="KAH1033350.1"/>
    <property type="molecule type" value="Genomic_DNA"/>
</dbReference>
<comment type="caution">
    <text evidence="1">The sequence shown here is derived from an EMBL/GenBank/DDBJ whole genome shotgun (WGS) entry which is preliminary data.</text>
</comment>